<dbReference type="EMBL" id="LDPO01000027">
    <property type="protein sequence ID" value="KLO25883.1"/>
    <property type="molecule type" value="Genomic_DNA"/>
</dbReference>
<sequence>MSDPAVEAAQRHADTLPYGAKGRLRGDDLIAAAREALKPVRAVVEEWRDQMPLALWEELATRIYTTEELNRDR</sequence>
<organism evidence="1 2">
    <name type="scientific">Mycolicibacter heraklionensis</name>
    <dbReference type="NCBI Taxonomy" id="512402"/>
    <lineage>
        <taxon>Bacteria</taxon>
        <taxon>Bacillati</taxon>
        <taxon>Actinomycetota</taxon>
        <taxon>Actinomycetes</taxon>
        <taxon>Mycobacteriales</taxon>
        <taxon>Mycobacteriaceae</taxon>
        <taxon>Mycolicibacter</taxon>
    </lineage>
</organism>
<name>A0ABR5FA06_9MYCO</name>
<keyword evidence="2" id="KW-1185">Reference proteome</keyword>
<evidence type="ECO:0000313" key="2">
    <source>
        <dbReference type="Proteomes" id="UP000036464"/>
    </source>
</evidence>
<protein>
    <submittedName>
        <fullName evidence="1">Uncharacterized protein</fullName>
    </submittedName>
</protein>
<dbReference type="Proteomes" id="UP000036464">
    <property type="component" value="Unassembled WGS sequence"/>
</dbReference>
<dbReference type="RefSeq" id="WP_047321221.1">
    <property type="nucleotide sequence ID" value="NZ_LDPO01000027.1"/>
</dbReference>
<evidence type="ECO:0000313" key="1">
    <source>
        <dbReference type="EMBL" id="KLO25883.1"/>
    </source>
</evidence>
<proteinExistence type="predicted"/>
<comment type="caution">
    <text evidence="1">The sequence shown here is derived from an EMBL/GenBank/DDBJ whole genome shotgun (WGS) entry which is preliminary data.</text>
</comment>
<accession>A0ABR5FA06</accession>
<reference evidence="1 2" key="1">
    <citation type="submission" date="2015-05" db="EMBL/GenBank/DDBJ databases">
        <title>Genome sequence of Mycobacterium heraklionense Davo strain.</title>
        <authorList>
            <person name="Greninger A.L."/>
            <person name="Cunningham G."/>
            <person name="Miller S."/>
        </authorList>
    </citation>
    <scope>NUCLEOTIDE SEQUENCE [LARGE SCALE GENOMIC DNA]</scope>
    <source>
        <strain evidence="1 2">Davo</strain>
    </source>
</reference>
<gene>
    <name evidence="1" type="ORF">ABW16_21455</name>
</gene>